<sequence length="178" mass="20012">MQELRQASVAIPFYRDEKGNLRLVLIKRSNYGQHGSQISLPGGNREPHDEGAWDTALREIIEELGLSTKQIVLLSQLEPIDTHITRYRVSPFVVQLQGITPSFVWKPQMAEVEEVVDVPVNVLASETATGEDELCFPGWNTPRKVPVRRFQGHAVWGLTLRILEPVLPQALAGKWPIS</sequence>
<protein>
    <submittedName>
        <fullName evidence="8">Putative nudix hydrolase YeaB</fullName>
    </submittedName>
</protein>
<accession>I3W192</accession>
<dbReference type="AlphaFoldDB" id="I3W192"/>
<dbReference type="GO" id="GO:0010945">
    <property type="term" value="F:coenzyme A diphosphatase activity"/>
    <property type="evidence" value="ECO:0007669"/>
    <property type="project" value="InterPro"/>
</dbReference>
<reference evidence="8" key="1">
    <citation type="submission" date="2012-01" db="EMBL/GenBank/DDBJ databases">
        <authorList>
            <person name="Summers A.O."/>
            <person name="Wireman J."/>
            <person name="Sale K."/>
        </authorList>
    </citation>
    <scope>NUCLEOTIDE SEQUENCE</scope>
    <source>
        <strain evidence="8">J3-40</strain>
        <plasmid evidence="8">pJ340-114</plasmid>
    </source>
</reference>
<dbReference type="InterPro" id="IPR045121">
    <property type="entry name" value="CoAse"/>
</dbReference>
<name>I3W192_9MICC</name>
<evidence type="ECO:0000256" key="1">
    <source>
        <dbReference type="ARBA" id="ARBA00001936"/>
    </source>
</evidence>
<dbReference type="InterPro" id="IPR015797">
    <property type="entry name" value="NUDIX_hydrolase-like_dom_sf"/>
</dbReference>
<dbReference type="Pfam" id="PF00293">
    <property type="entry name" value="NUDIX"/>
    <property type="match status" value="1"/>
</dbReference>
<keyword evidence="6" id="KW-0464">Manganese</keyword>
<evidence type="ECO:0000313" key="8">
    <source>
        <dbReference type="EMBL" id="AFK89369.1"/>
    </source>
</evidence>
<dbReference type="PANTHER" id="PTHR12992">
    <property type="entry name" value="NUDIX HYDROLASE"/>
    <property type="match status" value="1"/>
</dbReference>
<comment type="cofactor">
    <cofactor evidence="2">
        <name>Mg(2+)</name>
        <dbReference type="ChEBI" id="CHEBI:18420"/>
    </cofactor>
</comment>
<feature type="domain" description="Nudix hydrolase" evidence="7">
    <location>
        <begin position="4"/>
        <end position="141"/>
    </location>
</feature>
<comment type="cofactor">
    <cofactor evidence="1">
        <name>Mn(2+)</name>
        <dbReference type="ChEBI" id="CHEBI:29035"/>
    </cofactor>
</comment>
<dbReference type="PANTHER" id="PTHR12992:SF11">
    <property type="entry name" value="MITOCHONDRIAL COENZYME A DIPHOSPHATASE NUDT8"/>
    <property type="match status" value="1"/>
</dbReference>
<keyword evidence="4 8" id="KW-0378">Hydrolase</keyword>
<evidence type="ECO:0000256" key="5">
    <source>
        <dbReference type="ARBA" id="ARBA00022842"/>
    </source>
</evidence>
<evidence type="ECO:0000256" key="6">
    <source>
        <dbReference type="ARBA" id="ARBA00023211"/>
    </source>
</evidence>
<keyword evidence="5" id="KW-0460">Magnesium</keyword>
<organism evidence="8">
    <name type="scientific">Arthrobacter sp. J3.40</name>
    <dbReference type="NCBI Taxonomy" id="347209"/>
    <lineage>
        <taxon>Bacteria</taxon>
        <taxon>Bacillati</taxon>
        <taxon>Actinomycetota</taxon>
        <taxon>Actinomycetes</taxon>
        <taxon>Micrococcales</taxon>
        <taxon>Micrococcaceae</taxon>
        <taxon>Arthrobacter</taxon>
    </lineage>
</organism>
<dbReference type="EMBL" id="JQ418529">
    <property type="protein sequence ID" value="AFK89369.1"/>
    <property type="molecule type" value="Genomic_DNA"/>
</dbReference>
<keyword evidence="3" id="KW-0479">Metal-binding</keyword>
<geneLocation type="plasmid" evidence="8">
    <name>pJ340-114</name>
</geneLocation>
<proteinExistence type="predicted"/>
<dbReference type="GO" id="GO:0046872">
    <property type="term" value="F:metal ion binding"/>
    <property type="evidence" value="ECO:0007669"/>
    <property type="project" value="UniProtKB-KW"/>
</dbReference>
<evidence type="ECO:0000259" key="7">
    <source>
        <dbReference type="PROSITE" id="PS51462"/>
    </source>
</evidence>
<dbReference type="InterPro" id="IPR000086">
    <property type="entry name" value="NUDIX_hydrolase_dom"/>
</dbReference>
<dbReference type="RefSeq" id="WP_015061992.1">
    <property type="nucleotide sequence ID" value="NC_019331.1"/>
</dbReference>
<evidence type="ECO:0000256" key="2">
    <source>
        <dbReference type="ARBA" id="ARBA00001946"/>
    </source>
</evidence>
<dbReference type="CDD" id="cd03426">
    <property type="entry name" value="NUDIX_CoAse_Nudt7"/>
    <property type="match status" value="1"/>
</dbReference>
<dbReference type="PROSITE" id="PS51462">
    <property type="entry name" value="NUDIX"/>
    <property type="match status" value="1"/>
</dbReference>
<evidence type="ECO:0000256" key="3">
    <source>
        <dbReference type="ARBA" id="ARBA00022723"/>
    </source>
</evidence>
<keyword evidence="8" id="KW-0614">Plasmid</keyword>
<dbReference type="Gene3D" id="3.90.79.10">
    <property type="entry name" value="Nucleoside Triphosphate Pyrophosphohydrolase"/>
    <property type="match status" value="1"/>
</dbReference>
<evidence type="ECO:0000256" key="4">
    <source>
        <dbReference type="ARBA" id="ARBA00022801"/>
    </source>
</evidence>
<dbReference type="SUPFAM" id="SSF55811">
    <property type="entry name" value="Nudix"/>
    <property type="match status" value="1"/>
</dbReference>